<gene>
    <name evidence="10" type="ORF">PBY51_001467</name>
</gene>
<evidence type="ECO:0000256" key="6">
    <source>
        <dbReference type="ARBA" id="ARBA00023069"/>
    </source>
</evidence>
<keyword evidence="7" id="KW-0206">Cytoskeleton</keyword>
<dbReference type="Pfam" id="PF02493">
    <property type="entry name" value="MORN"/>
    <property type="match status" value="9"/>
</dbReference>
<sequence length="716" mass="81152">MKRGKENINKSTIKNTKQSGNADLPRTAEETNIRKVVRCPARLPVNSADVDLKDDDIYELPTFINLIVQRYEGETCDGPFHGEGVACFEGGHMYKGMFSNGHMDGLGVFTQAGGLKYEGQFVHNMLVGQGTFTWQDGSSYVGEVQNAIRHGTGTYTCPTNGVSYTGQWDQGKRHGKGEVYYNQDKTSWYKGDWVKNNREGWGTRCYPSGNTYSGEWKNNLRHGKGTMSWLKLGQQYVGMWQNGVQHGRGTQVWILRRTDASQYSQRNQYTGDFDLGQRSGQGTFNYAGGAIYEGEWRNNKKHGKGIFTFEDGHVFEGEFVDNQMVTNNLNGNTAPTPRPGSSILGPDMALNIECLLEKIPERNRDTERREVECVVLRQARELRSVYSFYSRLGHAPSPDNSFLMSRLQLWRLLKDCNVHHHGVTLTQIDHFIRGDATTAEIHSPFTPMLLRRTLSCLVVVAYHIYHKDMVSQNHLLSACFSKLMTDDILPNATNVKGFLFRHPDGAVVAASYLEKCWEVYQDFCRVRAEPREDRTATCRHLLWMFKDLHLLDSNLTTGRLLQIITAENQDPLNLSSCLDLEITFLEFFEVLLGSAEVKCQQVSPSGAEIKPRSDLPQTSDTAEVSTAQDVEGQQQDRERPQSAGPIDGGKGVQTTGMRAKDHEGEIWNQTIHKFFNHFFFPAFEHYQLVSRNMKQEKLQQDSQRHIAVAQARQTAR</sequence>
<evidence type="ECO:0000256" key="7">
    <source>
        <dbReference type="ARBA" id="ARBA00023212"/>
    </source>
</evidence>
<name>A0AAN8A072_ELEMC</name>
<feature type="region of interest" description="Disordered" evidence="9">
    <location>
        <begin position="1"/>
        <end position="27"/>
    </location>
</feature>
<evidence type="ECO:0000256" key="4">
    <source>
        <dbReference type="ARBA" id="ARBA00022737"/>
    </source>
</evidence>
<evidence type="ECO:0000256" key="1">
    <source>
        <dbReference type="ARBA" id="ARBA00004230"/>
    </source>
</evidence>
<dbReference type="PANTHER" id="PTHR46613:SF1">
    <property type="entry name" value="RADIAL SPOKE HEAD 10 HOMOLOG B-RELATED"/>
    <property type="match status" value="1"/>
</dbReference>
<dbReference type="SUPFAM" id="SSF82185">
    <property type="entry name" value="Histone H3 K4-specific methyltransferase SET7/9 N-terminal domain"/>
    <property type="match status" value="2"/>
</dbReference>
<dbReference type="Gene3D" id="2.20.110.10">
    <property type="entry name" value="Histone H3 K4-specific methyltransferase SET7/9 N-terminal domain"/>
    <property type="match status" value="5"/>
</dbReference>
<reference evidence="10 11" key="1">
    <citation type="journal article" date="2023" name="Genes (Basel)">
        <title>Chromosome-Level Genome Assembly and Circadian Gene Repertoire of the Patagonia Blennie Eleginops maclovinus-The Closest Ancestral Proxy of Antarctic Cryonotothenioids.</title>
        <authorList>
            <person name="Cheng C.C."/>
            <person name="Rivera-Colon A.G."/>
            <person name="Minhas B.F."/>
            <person name="Wilson L."/>
            <person name="Rayamajhi N."/>
            <person name="Vargas-Chacoff L."/>
            <person name="Catchen J.M."/>
        </authorList>
    </citation>
    <scope>NUCLEOTIDE SEQUENCE [LARGE SCALE GENOMIC DNA]</scope>
    <source>
        <strain evidence="10">JMC-PN-2008</strain>
    </source>
</reference>
<evidence type="ECO:0000256" key="5">
    <source>
        <dbReference type="ARBA" id="ARBA00022846"/>
    </source>
</evidence>
<evidence type="ECO:0000313" key="10">
    <source>
        <dbReference type="EMBL" id="KAK5850601.1"/>
    </source>
</evidence>
<comment type="caution">
    <text evidence="10">The sequence shown here is derived from an EMBL/GenBank/DDBJ whole genome shotgun (WGS) entry which is preliminary data.</text>
</comment>
<dbReference type="Proteomes" id="UP001346869">
    <property type="component" value="Unassembled WGS sequence"/>
</dbReference>
<comment type="subcellular location">
    <subcellularLocation>
        <location evidence="1">Cell projection</location>
        <location evidence="1">Cilium</location>
        <location evidence="1">Flagellum</location>
    </subcellularLocation>
    <subcellularLocation>
        <location evidence="2">Cytoplasm</location>
        <location evidence="2">Cytoskeleton</location>
        <location evidence="2">Cilium axoneme</location>
    </subcellularLocation>
</comment>
<keyword evidence="8" id="KW-0966">Cell projection</keyword>
<dbReference type="GO" id="GO:0031514">
    <property type="term" value="C:motile cilium"/>
    <property type="evidence" value="ECO:0007669"/>
    <property type="project" value="UniProtKB-SubCell"/>
</dbReference>
<dbReference type="EMBL" id="JAUZQC010000022">
    <property type="protein sequence ID" value="KAK5850601.1"/>
    <property type="molecule type" value="Genomic_DNA"/>
</dbReference>
<reference evidence="10 11" key="2">
    <citation type="journal article" date="2023" name="Mol. Biol. Evol.">
        <title>Genomics of Secondarily Temperate Adaptation in the Only Non-Antarctic Icefish.</title>
        <authorList>
            <person name="Rivera-Colon A.G."/>
            <person name="Rayamajhi N."/>
            <person name="Minhas B.F."/>
            <person name="Madrigal G."/>
            <person name="Bilyk K.T."/>
            <person name="Yoon V."/>
            <person name="Hune M."/>
            <person name="Gregory S."/>
            <person name="Cheng C.H.C."/>
            <person name="Catchen J.M."/>
        </authorList>
    </citation>
    <scope>NUCLEOTIDE SEQUENCE [LARGE SCALE GENOMIC DNA]</scope>
    <source>
        <strain evidence="10">JMC-PN-2008</strain>
    </source>
</reference>
<evidence type="ECO:0000256" key="3">
    <source>
        <dbReference type="ARBA" id="ARBA00022490"/>
    </source>
</evidence>
<evidence type="ECO:0000313" key="11">
    <source>
        <dbReference type="Proteomes" id="UP001346869"/>
    </source>
</evidence>
<feature type="compositionally biased region" description="Polar residues" evidence="9">
    <location>
        <begin position="615"/>
        <end position="633"/>
    </location>
</feature>
<keyword evidence="6" id="KW-0969">Cilium</keyword>
<evidence type="ECO:0000256" key="9">
    <source>
        <dbReference type="SAM" id="MobiDB-lite"/>
    </source>
</evidence>
<feature type="region of interest" description="Disordered" evidence="9">
    <location>
        <begin position="603"/>
        <end position="657"/>
    </location>
</feature>
<organism evidence="10 11">
    <name type="scientific">Eleginops maclovinus</name>
    <name type="common">Patagonian blennie</name>
    <name type="synonym">Eleginus maclovinus</name>
    <dbReference type="NCBI Taxonomy" id="56733"/>
    <lineage>
        <taxon>Eukaryota</taxon>
        <taxon>Metazoa</taxon>
        <taxon>Chordata</taxon>
        <taxon>Craniata</taxon>
        <taxon>Vertebrata</taxon>
        <taxon>Euteleostomi</taxon>
        <taxon>Actinopterygii</taxon>
        <taxon>Neopterygii</taxon>
        <taxon>Teleostei</taxon>
        <taxon>Neoteleostei</taxon>
        <taxon>Acanthomorphata</taxon>
        <taxon>Eupercaria</taxon>
        <taxon>Perciformes</taxon>
        <taxon>Notothenioidei</taxon>
        <taxon>Eleginopidae</taxon>
        <taxon>Eleginops</taxon>
    </lineage>
</organism>
<proteinExistence type="predicted"/>
<evidence type="ECO:0000256" key="2">
    <source>
        <dbReference type="ARBA" id="ARBA00004430"/>
    </source>
</evidence>
<dbReference type="InterPro" id="IPR003409">
    <property type="entry name" value="MORN"/>
</dbReference>
<keyword evidence="5" id="KW-0282">Flagellum</keyword>
<evidence type="ECO:0000256" key="8">
    <source>
        <dbReference type="ARBA" id="ARBA00023273"/>
    </source>
</evidence>
<dbReference type="PANTHER" id="PTHR46613">
    <property type="entry name" value="RADIAL SPOKE HEAD 10 HOMOLOG B-RELATED"/>
    <property type="match status" value="1"/>
</dbReference>
<protein>
    <recommendedName>
        <fullName evidence="12">Radial spoke head 10 homolog B</fullName>
    </recommendedName>
</protein>
<dbReference type="AlphaFoldDB" id="A0AAN8A072"/>
<dbReference type="SMART" id="SM00698">
    <property type="entry name" value="MORN"/>
    <property type="match status" value="9"/>
</dbReference>
<keyword evidence="3" id="KW-0963">Cytoplasm</keyword>
<feature type="compositionally biased region" description="Polar residues" evidence="9">
    <location>
        <begin position="9"/>
        <end position="21"/>
    </location>
</feature>
<accession>A0AAN8A072</accession>
<evidence type="ECO:0008006" key="12">
    <source>
        <dbReference type="Google" id="ProtNLM"/>
    </source>
</evidence>
<keyword evidence="11" id="KW-1185">Reference proteome</keyword>
<keyword evidence="4" id="KW-0677">Repeat</keyword>
<dbReference type="GO" id="GO:0005930">
    <property type="term" value="C:axoneme"/>
    <property type="evidence" value="ECO:0007669"/>
    <property type="project" value="UniProtKB-SubCell"/>
</dbReference>